<protein>
    <submittedName>
        <fullName evidence="1">Uncharacterized protein</fullName>
    </submittedName>
</protein>
<evidence type="ECO:0000313" key="2">
    <source>
        <dbReference type="Proteomes" id="UP001642360"/>
    </source>
</evidence>
<reference evidence="1 2" key="1">
    <citation type="submission" date="2024-02" db="EMBL/GenBank/DDBJ databases">
        <authorList>
            <person name="Vignale AGUSTIN F."/>
            <person name="Sosa J E."/>
            <person name="Modenutti C."/>
        </authorList>
    </citation>
    <scope>NUCLEOTIDE SEQUENCE [LARGE SCALE GENOMIC DNA]</scope>
</reference>
<dbReference type="Proteomes" id="UP001642360">
    <property type="component" value="Unassembled WGS sequence"/>
</dbReference>
<name>A0ABC8RCK6_9AQUA</name>
<dbReference type="AlphaFoldDB" id="A0ABC8RCK6"/>
<comment type="caution">
    <text evidence="1">The sequence shown here is derived from an EMBL/GenBank/DDBJ whole genome shotgun (WGS) entry which is preliminary data.</text>
</comment>
<keyword evidence="2" id="KW-1185">Reference proteome</keyword>
<dbReference type="EMBL" id="CAUOFW020001247">
    <property type="protein sequence ID" value="CAK9142696.1"/>
    <property type="molecule type" value="Genomic_DNA"/>
</dbReference>
<accession>A0ABC8RCK6</accession>
<sequence>MVAGIFVHYIQMFYGTLVVSIESAEDTNQAIRVEVQGDQNVHEDRRKLGMNEYIVKKFKSRRISTHIKTMAHARHKNAGNFSLSESRWSLDQQTIAETKARECGKPVFGNISLKSTRIWPY</sequence>
<proteinExistence type="predicted"/>
<gene>
    <name evidence="1" type="ORF">ILEXP_LOCUS10386</name>
</gene>
<organism evidence="1 2">
    <name type="scientific">Ilex paraguariensis</name>
    <name type="common">yerba mate</name>
    <dbReference type="NCBI Taxonomy" id="185542"/>
    <lineage>
        <taxon>Eukaryota</taxon>
        <taxon>Viridiplantae</taxon>
        <taxon>Streptophyta</taxon>
        <taxon>Embryophyta</taxon>
        <taxon>Tracheophyta</taxon>
        <taxon>Spermatophyta</taxon>
        <taxon>Magnoliopsida</taxon>
        <taxon>eudicotyledons</taxon>
        <taxon>Gunneridae</taxon>
        <taxon>Pentapetalae</taxon>
        <taxon>asterids</taxon>
        <taxon>campanulids</taxon>
        <taxon>Aquifoliales</taxon>
        <taxon>Aquifoliaceae</taxon>
        <taxon>Ilex</taxon>
    </lineage>
</organism>
<evidence type="ECO:0000313" key="1">
    <source>
        <dbReference type="EMBL" id="CAK9142696.1"/>
    </source>
</evidence>